<dbReference type="EMBL" id="BAAATK010000012">
    <property type="protein sequence ID" value="GAA2434519.1"/>
    <property type="molecule type" value="Genomic_DNA"/>
</dbReference>
<evidence type="ECO:0000313" key="2">
    <source>
        <dbReference type="EMBL" id="GAA2434519.1"/>
    </source>
</evidence>
<keyword evidence="3" id="KW-1185">Reference proteome</keyword>
<name>A0ABN3JP82_9ACTN</name>
<dbReference type="EMBL" id="BAAATK010000012">
    <property type="protein sequence ID" value="GAA2433920.1"/>
    <property type="molecule type" value="Genomic_DNA"/>
</dbReference>
<dbReference type="Proteomes" id="UP001500460">
    <property type="component" value="Unassembled WGS sequence"/>
</dbReference>
<reference evidence="1 3" key="2">
    <citation type="journal article" date="2019" name="Int. J. Syst. Evol. Microbiol.">
        <title>The Global Catalogue of Microorganisms (GCM) 10K type strain sequencing project: providing services to taxonomists for standard genome sequencing and annotation.</title>
        <authorList>
            <consortium name="The Broad Institute Genomics Platform"/>
            <consortium name="The Broad Institute Genome Sequencing Center for Infectious Disease"/>
            <person name="Wu L."/>
            <person name="Ma J."/>
        </authorList>
    </citation>
    <scope>NUCLEOTIDE SEQUENCE [LARGE SCALE GENOMIC DNA]</scope>
    <source>
        <strain evidence="1 3">JCM 6922</strain>
    </source>
</reference>
<protein>
    <recommendedName>
        <fullName evidence="4">Secreted protein</fullName>
    </recommendedName>
</protein>
<sequence length="111" mass="10848">MGAADGAVAGLGAGAGLAGSGRVRAGVGVPRGPAGRYATLLSAPARAGADGTAGAVLPQAPEGRCGSALRSGIHECDNLRAGRFRGVVLAEGFESIAETLRRAIILVLSAR</sequence>
<evidence type="ECO:0008006" key="4">
    <source>
        <dbReference type="Google" id="ProtNLM"/>
    </source>
</evidence>
<accession>A0ABN3JP82</accession>
<reference evidence="1" key="3">
    <citation type="submission" date="2023-12" db="EMBL/GenBank/DDBJ databases">
        <authorList>
            <person name="Sun Q."/>
            <person name="Inoue M."/>
        </authorList>
    </citation>
    <scope>NUCLEOTIDE SEQUENCE</scope>
    <source>
        <strain evidence="1">JCM 6922</strain>
    </source>
</reference>
<evidence type="ECO:0000313" key="3">
    <source>
        <dbReference type="Proteomes" id="UP001500460"/>
    </source>
</evidence>
<evidence type="ECO:0000313" key="1">
    <source>
        <dbReference type="EMBL" id="GAA2433920.1"/>
    </source>
</evidence>
<reference evidence="2" key="1">
    <citation type="journal article" date="2014" name="Int. J. Syst. Evol. Microbiol.">
        <title>Complete genome of a new Firmicutes species belonging to the dominant human colonic microbiota ('Ruminococcus bicirculans') reveals two chromosomes and a selective capacity to utilize plant glucans.</title>
        <authorList>
            <consortium name="NISC Comparative Sequencing Program"/>
            <person name="Wegmann U."/>
            <person name="Louis P."/>
            <person name="Goesmann A."/>
            <person name="Henrissat B."/>
            <person name="Duncan S.H."/>
            <person name="Flint H.J."/>
        </authorList>
    </citation>
    <scope>NUCLEOTIDE SEQUENCE</scope>
    <source>
        <strain evidence="2">JCM 6922</strain>
    </source>
</reference>
<gene>
    <name evidence="1" type="ORF">GCM10010421_23720</name>
    <name evidence="2" type="ORF">GCM10010421_24770</name>
</gene>
<organism evidence="1 3">
    <name type="scientific">Streptomyces glaucus</name>
    <dbReference type="NCBI Taxonomy" id="284029"/>
    <lineage>
        <taxon>Bacteria</taxon>
        <taxon>Bacillati</taxon>
        <taxon>Actinomycetota</taxon>
        <taxon>Actinomycetes</taxon>
        <taxon>Kitasatosporales</taxon>
        <taxon>Streptomycetaceae</taxon>
        <taxon>Streptomyces</taxon>
    </lineage>
</organism>
<comment type="caution">
    <text evidence="1">The sequence shown here is derived from an EMBL/GenBank/DDBJ whole genome shotgun (WGS) entry which is preliminary data.</text>
</comment>
<proteinExistence type="predicted"/>